<evidence type="ECO:0000313" key="2">
    <source>
        <dbReference type="EMBL" id="KAJ7640209.1"/>
    </source>
</evidence>
<evidence type="ECO:0000256" key="1">
    <source>
        <dbReference type="SAM" id="Phobius"/>
    </source>
</evidence>
<organism evidence="2 3">
    <name type="scientific">Mycena rosella</name>
    <name type="common">Pink bonnet</name>
    <name type="synonym">Agaricus rosellus</name>
    <dbReference type="NCBI Taxonomy" id="1033263"/>
    <lineage>
        <taxon>Eukaryota</taxon>
        <taxon>Fungi</taxon>
        <taxon>Dikarya</taxon>
        <taxon>Basidiomycota</taxon>
        <taxon>Agaricomycotina</taxon>
        <taxon>Agaricomycetes</taxon>
        <taxon>Agaricomycetidae</taxon>
        <taxon>Agaricales</taxon>
        <taxon>Marasmiineae</taxon>
        <taxon>Mycenaceae</taxon>
        <taxon>Mycena</taxon>
    </lineage>
</organism>
<keyword evidence="1" id="KW-0812">Transmembrane</keyword>
<sequence>MRPRSDAPWLKFVNDLLVNTAVGGFFVLRIGLVNGLVVCAVLRQYAVPAGVAPHTPDVDPHGLFMGPWARVQRMAA</sequence>
<dbReference type="EMBL" id="JARKIE010000432">
    <property type="protein sequence ID" value="KAJ7640209.1"/>
    <property type="molecule type" value="Genomic_DNA"/>
</dbReference>
<feature type="transmembrane region" description="Helical" evidence="1">
    <location>
        <begin position="20"/>
        <end position="42"/>
    </location>
</feature>
<keyword evidence="3" id="KW-1185">Reference proteome</keyword>
<gene>
    <name evidence="2" type="ORF">B0H17DRAFT_1216660</name>
</gene>
<keyword evidence="1" id="KW-0472">Membrane</keyword>
<evidence type="ECO:0000313" key="3">
    <source>
        <dbReference type="Proteomes" id="UP001221757"/>
    </source>
</evidence>
<comment type="caution">
    <text evidence="2">The sequence shown here is derived from an EMBL/GenBank/DDBJ whole genome shotgun (WGS) entry which is preliminary data.</text>
</comment>
<proteinExistence type="predicted"/>
<reference evidence="2" key="1">
    <citation type="submission" date="2023-03" db="EMBL/GenBank/DDBJ databases">
        <title>Massive genome expansion in bonnet fungi (Mycena s.s.) driven by repeated elements and novel gene families across ecological guilds.</title>
        <authorList>
            <consortium name="Lawrence Berkeley National Laboratory"/>
            <person name="Harder C.B."/>
            <person name="Miyauchi S."/>
            <person name="Viragh M."/>
            <person name="Kuo A."/>
            <person name="Thoen E."/>
            <person name="Andreopoulos B."/>
            <person name="Lu D."/>
            <person name="Skrede I."/>
            <person name="Drula E."/>
            <person name="Henrissat B."/>
            <person name="Morin E."/>
            <person name="Kohler A."/>
            <person name="Barry K."/>
            <person name="LaButti K."/>
            <person name="Morin E."/>
            <person name="Salamov A."/>
            <person name="Lipzen A."/>
            <person name="Mereny Z."/>
            <person name="Hegedus B."/>
            <person name="Baldrian P."/>
            <person name="Stursova M."/>
            <person name="Weitz H."/>
            <person name="Taylor A."/>
            <person name="Grigoriev I.V."/>
            <person name="Nagy L.G."/>
            <person name="Martin F."/>
            <person name="Kauserud H."/>
        </authorList>
    </citation>
    <scope>NUCLEOTIDE SEQUENCE</scope>
    <source>
        <strain evidence="2">CBHHK067</strain>
    </source>
</reference>
<dbReference type="Proteomes" id="UP001221757">
    <property type="component" value="Unassembled WGS sequence"/>
</dbReference>
<keyword evidence="1" id="KW-1133">Transmembrane helix</keyword>
<name>A0AAD7C6J8_MYCRO</name>
<accession>A0AAD7C6J8</accession>
<protein>
    <submittedName>
        <fullName evidence="2">Uncharacterized protein</fullName>
    </submittedName>
</protein>
<dbReference type="AlphaFoldDB" id="A0AAD7C6J8"/>